<sequence length="211" mass="24269">MKYKYFLFDWDGSLADTLPIWFEGFKKVFASNDIQVTNEVIGREVIGDWQGPERLGVINSEKFFAELETEVIERLNNVALNPGAFELLNKIKKNGGKVGVITASRKKWVKGALRKNNLRDIVDVFFGKEDVEYVKPDPEAIFKALGLMHGKPNEALMVGDNEKDVVAGRRAGVDTGIYFPKRYEEYYLREKQLSLRATYVIEDFKEMERFL</sequence>
<dbReference type="Proteomes" id="UP000034172">
    <property type="component" value="Unassembled WGS sequence"/>
</dbReference>
<dbReference type="Gene3D" id="3.40.50.1000">
    <property type="entry name" value="HAD superfamily/HAD-like"/>
    <property type="match status" value="1"/>
</dbReference>
<dbReference type="Gene3D" id="1.10.150.240">
    <property type="entry name" value="Putative phosphatase, domain 2"/>
    <property type="match status" value="1"/>
</dbReference>
<organism evidence="1 2">
    <name type="scientific">Candidatus Collierbacteria bacterium GW2011_GWC2_44_18</name>
    <dbReference type="NCBI Taxonomy" id="1618392"/>
    <lineage>
        <taxon>Bacteria</taxon>
        <taxon>Candidatus Collieribacteriota</taxon>
    </lineage>
</organism>
<dbReference type="SUPFAM" id="SSF56784">
    <property type="entry name" value="HAD-like"/>
    <property type="match status" value="1"/>
</dbReference>
<dbReference type="PANTHER" id="PTHR43434:SF1">
    <property type="entry name" value="PHOSPHOGLYCOLATE PHOSPHATASE"/>
    <property type="match status" value="1"/>
</dbReference>
<dbReference type="InterPro" id="IPR036412">
    <property type="entry name" value="HAD-like_sf"/>
</dbReference>
<dbReference type="STRING" id="1618392.UW41_C0023G0003"/>
<dbReference type="GO" id="GO:0006281">
    <property type="term" value="P:DNA repair"/>
    <property type="evidence" value="ECO:0007669"/>
    <property type="project" value="TreeGrafter"/>
</dbReference>
<dbReference type="InterPro" id="IPR050155">
    <property type="entry name" value="HAD-like_hydrolase_sf"/>
</dbReference>
<evidence type="ECO:0000313" key="2">
    <source>
        <dbReference type="Proteomes" id="UP000034172"/>
    </source>
</evidence>
<dbReference type="SFLD" id="SFLDG01129">
    <property type="entry name" value="C1.5:_HAD__Beta-PGM__Phosphata"/>
    <property type="match status" value="1"/>
</dbReference>
<protein>
    <submittedName>
        <fullName evidence="1">Pyrophosphatase PpaX</fullName>
    </submittedName>
</protein>
<name>A0A0G1KL23_9BACT</name>
<dbReference type="InterPro" id="IPR006439">
    <property type="entry name" value="HAD-SF_hydro_IA"/>
</dbReference>
<dbReference type="SFLD" id="SFLDS00003">
    <property type="entry name" value="Haloacid_Dehalogenase"/>
    <property type="match status" value="1"/>
</dbReference>
<accession>A0A0G1KL23</accession>
<dbReference type="AlphaFoldDB" id="A0A0G1KL23"/>
<dbReference type="InterPro" id="IPR023214">
    <property type="entry name" value="HAD_sf"/>
</dbReference>
<dbReference type="PANTHER" id="PTHR43434">
    <property type="entry name" value="PHOSPHOGLYCOLATE PHOSPHATASE"/>
    <property type="match status" value="1"/>
</dbReference>
<evidence type="ECO:0000313" key="1">
    <source>
        <dbReference type="EMBL" id="KKT48609.1"/>
    </source>
</evidence>
<dbReference type="InterPro" id="IPR041492">
    <property type="entry name" value="HAD_2"/>
</dbReference>
<dbReference type="EMBL" id="LCIE01000023">
    <property type="protein sequence ID" value="KKT48609.1"/>
    <property type="molecule type" value="Genomic_DNA"/>
</dbReference>
<dbReference type="Pfam" id="PF13419">
    <property type="entry name" value="HAD_2"/>
    <property type="match status" value="1"/>
</dbReference>
<dbReference type="InterPro" id="IPR023198">
    <property type="entry name" value="PGP-like_dom2"/>
</dbReference>
<proteinExistence type="predicted"/>
<gene>
    <name evidence="1" type="ORF">UW41_C0023G0003</name>
</gene>
<reference evidence="1 2" key="1">
    <citation type="journal article" date="2015" name="Nature">
        <title>rRNA introns, odd ribosomes, and small enigmatic genomes across a large radiation of phyla.</title>
        <authorList>
            <person name="Brown C.T."/>
            <person name="Hug L.A."/>
            <person name="Thomas B.C."/>
            <person name="Sharon I."/>
            <person name="Castelle C.J."/>
            <person name="Singh A."/>
            <person name="Wilkins M.J."/>
            <person name="Williams K.H."/>
            <person name="Banfield J.F."/>
        </authorList>
    </citation>
    <scope>NUCLEOTIDE SEQUENCE [LARGE SCALE GENOMIC DNA]</scope>
</reference>
<dbReference type="GO" id="GO:0008967">
    <property type="term" value="F:phosphoglycolate phosphatase activity"/>
    <property type="evidence" value="ECO:0007669"/>
    <property type="project" value="TreeGrafter"/>
</dbReference>
<dbReference type="NCBIfam" id="TIGR01549">
    <property type="entry name" value="HAD-SF-IA-v1"/>
    <property type="match status" value="1"/>
</dbReference>
<comment type="caution">
    <text evidence="1">The sequence shown here is derived from an EMBL/GenBank/DDBJ whole genome shotgun (WGS) entry which is preliminary data.</text>
</comment>